<dbReference type="KEGG" id="apac:S7S_09240"/>
<protein>
    <recommendedName>
        <fullName evidence="3">UspA domain-containing protein</fullName>
    </recommendedName>
</protein>
<dbReference type="EMBL" id="CP004387">
    <property type="protein sequence ID" value="AJD48262.1"/>
    <property type="molecule type" value="Genomic_DNA"/>
</dbReference>
<sequence length="318" mass="34543">MFSRLLVVLSGDGQADQVLLRRAAALRQADTRLCLWRPVRSPLGGLDYRFLTPELRQQVRHRSLATARAGLDELTAVLRAEGWPVNYTLTWLEKDAAALLHDTVCQQQASLILMRRDPGTLSSDLRHFLRLEQQACLWLVDTDNSLPPQRLIAALDTGAHAAGCVPAERLARHAATLAMRLSIPLELLTVVPQLGWLGEFGDLTHAQDDVLATHSQRLQVLRGLAAEQGSGVPPEAHLCEGDAGPALVTWMNDLQRAGYNRVMLMMGCGQLAGGLSSFWRSTIPEKVMARVSGDLCILPTPAADADDSLAAAGLSQAE</sequence>
<dbReference type="OrthoDB" id="6075257at2"/>
<dbReference type="RefSeq" id="WP_008737774.1">
    <property type="nucleotide sequence ID" value="NZ_CP004387.1"/>
</dbReference>
<name>A0A0B4XPS5_9GAMM</name>
<evidence type="ECO:0000313" key="1">
    <source>
        <dbReference type="EMBL" id="AJD48262.1"/>
    </source>
</evidence>
<evidence type="ECO:0000313" key="2">
    <source>
        <dbReference type="Proteomes" id="UP000006764"/>
    </source>
</evidence>
<reference evidence="1 2" key="1">
    <citation type="journal article" date="2012" name="J. Bacteriol.">
        <title>Genome sequence of an alkane-degrading bacterium, Alcanivorax pacificus type strain W11-5, isolated from deep sea sediment.</title>
        <authorList>
            <person name="Lai Q."/>
            <person name="Shao Z."/>
        </authorList>
    </citation>
    <scope>NUCLEOTIDE SEQUENCE [LARGE SCALE GENOMIC DNA]</scope>
    <source>
        <strain evidence="1 2">W11-5</strain>
    </source>
</reference>
<keyword evidence="2" id="KW-1185">Reference proteome</keyword>
<accession>A0A0B4XPS5</accession>
<dbReference type="Proteomes" id="UP000006764">
    <property type="component" value="Chromosome"/>
</dbReference>
<dbReference type="SUPFAM" id="SSF52402">
    <property type="entry name" value="Adenine nucleotide alpha hydrolases-like"/>
    <property type="match status" value="2"/>
</dbReference>
<evidence type="ECO:0008006" key="3">
    <source>
        <dbReference type="Google" id="ProtNLM"/>
    </source>
</evidence>
<dbReference type="Gene3D" id="3.40.50.12370">
    <property type="match status" value="1"/>
</dbReference>
<organism evidence="1 2">
    <name type="scientific">Isoalcanivorax pacificus W11-5</name>
    <dbReference type="NCBI Taxonomy" id="391936"/>
    <lineage>
        <taxon>Bacteria</taxon>
        <taxon>Pseudomonadati</taxon>
        <taxon>Pseudomonadota</taxon>
        <taxon>Gammaproteobacteria</taxon>
        <taxon>Oceanospirillales</taxon>
        <taxon>Alcanivoracaceae</taxon>
        <taxon>Isoalcanivorax</taxon>
    </lineage>
</organism>
<gene>
    <name evidence="1" type="ORF">S7S_09240</name>
</gene>
<dbReference type="HOGENOM" id="CLU_873295_0_0_6"/>
<proteinExistence type="predicted"/>
<dbReference type="AlphaFoldDB" id="A0A0B4XPS5"/>